<sequence length="75" mass="8250">MLAGGRSECVLFDKWYIYTAPTLEGGEIQHGIFSGAKFARVEARNTSDEVLTVTHLVGSRDGLWLRAHSANNNTL</sequence>
<name>A0A0G4P3U3_PENC3</name>
<accession>A0A0G4P3U3</accession>
<dbReference type="Proteomes" id="UP000053732">
    <property type="component" value="Unassembled WGS sequence"/>
</dbReference>
<protein>
    <submittedName>
        <fullName evidence="1">Str. FM013</fullName>
    </submittedName>
</protein>
<reference evidence="1 2" key="1">
    <citation type="journal article" date="2014" name="Nat. Commun.">
        <title>Multiple recent horizontal transfers of a large genomic region in cheese making fungi.</title>
        <authorList>
            <person name="Cheeseman K."/>
            <person name="Ropars J."/>
            <person name="Renault P."/>
            <person name="Dupont J."/>
            <person name="Gouzy J."/>
            <person name="Branca A."/>
            <person name="Abraham A.L."/>
            <person name="Ceppi M."/>
            <person name="Conseiller E."/>
            <person name="Debuchy R."/>
            <person name="Malagnac F."/>
            <person name="Goarin A."/>
            <person name="Silar P."/>
            <person name="Lacoste S."/>
            <person name="Sallet E."/>
            <person name="Bensimon A."/>
            <person name="Giraud T."/>
            <person name="Brygoo Y."/>
        </authorList>
    </citation>
    <scope>NUCLEOTIDE SEQUENCE [LARGE SCALE GENOMIC DNA]</scope>
    <source>
        <strain evidence="2">FM 013</strain>
    </source>
</reference>
<keyword evidence="2" id="KW-1185">Reference proteome</keyword>
<dbReference type="EMBL" id="HG793138">
    <property type="protein sequence ID" value="CRL20923.1"/>
    <property type="molecule type" value="Genomic_DNA"/>
</dbReference>
<gene>
    <name evidence="1" type="ORF">PCAMFM013_S005g000087</name>
</gene>
<dbReference type="AlphaFoldDB" id="A0A0G4P3U3"/>
<organism evidence="1 2">
    <name type="scientific">Penicillium camemberti (strain FM 013)</name>
    <dbReference type="NCBI Taxonomy" id="1429867"/>
    <lineage>
        <taxon>Eukaryota</taxon>
        <taxon>Fungi</taxon>
        <taxon>Dikarya</taxon>
        <taxon>Ascomycota</taxon>
        <taxon>Pezizomycotina</taxon>
        <taxon>Eurotiomycetes</taxon>
        <taxon>Eurotiomycetidae</taxon>
        <taxon>Eurotiales</taxon>
        <taxon>Aspergillaceae</taxon>
        <taxon>Penicillium</taxon>
    </lineage>
</organism>
<evidence type="ECO:0000313" key="2">
    <source>
        <dbReference type="Proteomes" id="UP000053732"/>
    </source>
</evidence>
<proteinExistence type="predicted"/>
<evidence type="ECO:0000313" key="1">
    <source>
        <dbReference type="EMBL" id="CRL20923.1"/>
    </source>
</evidence>